<evidence type="ECO:0000313" key="2">
    <source>
        <dbReference type="Proteomes" id="UP000054324"/>
    </source>
</evidence>
<dbReference type="InterPro" id="IPR054323">
    <property type="entry name" value="SPMIP1_C"/>
</dbReference>
<dbReference type="Pfam" id="PF22589">
    <property type="entry name" value="SPMIP1"/>
    <property type="match status" value="1"/>
</dbReference>
<dbReference type="RefSeq" id="XP_009164816.1">
    <property type="nucleotide sequence ID" value="XM_009166552.1"/>
</dbReference>
<protein>
    <submittedName>
        <fullName evidence="1">Uncharacterized protein</fullName>
    </submittedName>
</protein>
<name>A0A075AID2_OPIVI</name>
<dbReference type="GeneID" id="20316526"/>
<keyword evidence="2" id="KW-1185">Reference proteome</keyword>
<evidence type="ECO:0000313" key="1">
    <source>
        <dbReference type="EMBL" id="KER31429.1"/>
    </source>
</evidence>
<accession>A0A075AID2</accession>
<dbReference type="Proteomes" id="UP000054324">
    <property type="component" value="Unassembled WGS sequence"/>
</dbReference>
<dbReference type="PANTHER" id="PTHR35826">
    <property type="entry name" value="PROTEIN ATP6V1FNB-LIKE"/>
    <property type="match status" value="1"/>
</dbReference>
<dbReference type="PANTHER" id="PTHR35826:SF1">
    <property type="entry name" value="PROTEIN ATP6V1FNB-LIKE"/>
    <property type="match status" value="1"/>
</dbReference>
<proteinExistence type="predicted"/>
<gene>
    <name evidence="1" type="ORF">T265_02338</name>
</gene>
<dbReference type="EMBL" id="KL596646">
    <property type="protein sequence ID" value="KER31429.1"/>
    <property type="molecule type" value="Genomic_DNA"/>
</dbReference>
<reference evidence="1 2" key="1">
    <citation type="submission" date="2013-11" db="EMBL/GenBank/DDBJ databases">
        <title>Opisthorchis viverrini - life in the bile duct.</title>
        <authorList>
            <person name="Young N.D."/>
            <person name="Nagarajan N."/>
            <person name="Lin S.J."/>
            <person name="Korhonen P.K."/>
            <person name="Jex A.R."/>
            <person name="Hall R.S."/>
            <person name="Safavi-Hemami H."/>
            <person name="Kaewkong W."/>
            <person name="Bertrand D."/>
            <person name="Gao S."/>
            <person name="Seet Q."/>
            <person name="Wongkham S."/>
            <person name="Teh B.T."/>
            <person name="Wongkham C."/>
            <person name="Intapan P.M."/>
            <person name="Maleewong W."/>
            <person name="Yang X."/>
            <person name="Hu M."/>
            <person name="Wang Z."/>
            <person name="Hofmann A."/>
            <person name="Sternberg P.W."/>
            <person name="Tan P."/>
            <person name="Wang J."/>
            <person name="Gasser R.B."/>
        </authorList>
    </citation>
    <scope>NUCLEOTIDE SEQUENCE [LARGE SCALE GENOMIC DNA]</scope>
</reference>
<dbReference type="CTD" id="20316526"/>
<dbReference type="AlphaFoldDB" id="A0A075AID2"/>
<sequence>MARVTGGTVQQQACLKEQIEREEGAALRFFVQNMDKLSLPSGASAVLRKKLEQTKIDAARCDRMVEEAAKRMEERKKLAMEKEKERIMRPVTSEYLSSKLDMRPASPPTKALLYEGISHDRQGRYQYLKKRYRKDPEEKFPFPMPMSWDYGWRLSDVIKSDEVKKSPYGRIAIVKNTFFNRTGVSFGEPAEPKPWYSC</sequence>
<dbReference type="KEGG" id="ovi:T265_02338"/>
<dbReference type="OrthoDB" id="410807at2759"/>
<organism evidence="1 2">
    <name type="scientific">Opisthorchis viverrini</name>
    <name type="common">Southeast Asian liver fluke</name>
    <dbReference type="NCBI Taxonomy" id="6198"/>
    <lineage>
        <taxon>Eukaryota</taxon>
        <taxon>Metazoa</taxon>
        <taxon>Spiralia</taxon>
        <taxon>Lophotrochozoa</taxon>
        <taxon>Platyhelminthes</taxon>
        <taxon>Trematoda</taxon>
        <taxon>Digenea</taxon>
        <taxon>Opisthorchiida</taxon>
        <taxon>Opisthorchiata</taxon>
        <taxon>Opisthorchiidae</taxon>
        <taxon>Opisthorchis</taxon>
    </lineage>
</organism>